<dbReference type="Pfam" id="PF13148">
    <property type="entry name" value="DUF3987"/>
    <property type="match status" value="1"/>
</dbReference>
<proteinExistence type="predicted"/>
<keyword evidence="1" id="KW-0067">ATP-binding</keyword>
<organism evidence="1 2">
    <name type="scientific">Alteromonas phage vB_AcoS-R7M</name>
    <dbReference type="NCBI Taxonomy" id="2729541"/>
    <lineage>
        <taxon>Viruses</taxon>
        <taxon>Duplodnaviria</taxon>
        <taxon>Heunggongvirae</taxon>
        <taxon>Uroviricota</taxon>
        <taxon>Caudoviricetes</taxon>
        <taxon>Queuovirinae</taxon>
        <taxon>Amoyvirus</taxon>
        <taxon>Amoyvirus R7M</taxon>
    </lineage>
</organism>
<dbReference type="EMBL" id="MT345684">
    <property type="protein sequence ID" value="QJI53387.1"/>
    <property type="molecule type" value="Genomic_DNA"/>
</dbReference>
<dbReference type="GO" id="GO:0004386">
    <property type="term" value="F:helicase activity"/>
    <property type="evidence" value="ECO:0007669"/>
    <property type="project" value="UniProtKB-KW"/>
</dbReference>
<dbReference type="InterPro" id="IPR025048">
    <property type="entry name" value="DUF3987"/>
</dbReference>
<keyword evidence="1" id="KW-0347">Helicase</keyword>
<keyword evidence="1" id="KW-0547">Nucleotide-binding</keyword>
<name>A0A6M3YNH0_9CAUD</name>
<evidence type="ECO:0000313" key="2">
    <source>
        <dbReference type="Proteomes" id="UP000503037"/>
    </source>
</evidence>
<protein>
    <submittedName>
        <fullName evidence="1">Primase/helicase</fullName>
    </submittedName>
</protein>
<keyword evidence="1" id="KW-0378">Hydrolase</keyword>
<keyword evidence="2" id="KW-1185">Reference proteome</keyword>
<accession>A0A6M3YNH0</accession>
<reference evidence="2" key="1">
    <citation type="submission" date="2020-04" db="EMBL/GenBank/DDBJ databases">
        <authorList>
            <person name="Ma R."/>
            <person name="Lai J."/>
            <person name="Yang Y."/>
            <person name="Jiao N."/>
            <person name="Zhang R."/>
        </authorList>
    </citation>
    <scope>NUCLEOTIDE SEQUENCE [LARGE SCALE GENOMIC DNA]</scope>
</reference>
<sequence>MTEVGNKITRLPNGLQQRQQWCVAGPDKAPYVEGPNGLYRASPVKGPWLTFTQACELAEKHGAKIGYILTKDDPFTCIDLDIKDANSKDAQGNYLPQHKWTTPGDLLWYEGIVQAANSYTEMSSSGKGIHVWVEATIPEGRRDRGIEVYSAERFIICTGNEIESVKYQHLLGVAVPSIKQCEGRPIANRQRLVESIVGSFGTAGAKIELEEVDQVLPDQEIWERASTAGNAEKFVDLCNGNWHKYNFPSQSEADLALMSMFTFYSESNEQCRRMFRLTALGKREKAVKNDVYLDRTLKIIRGRQETEKKVDIKIDAAALALKKQIQEEVVADRKPDVSALINKLQMQALEAGGPSTEQQLVDSLPQPPEVEGISWPPGVMGAIASFVYNSAQRPVKEVAIAAALGFMAGVAGKTYVYNETGLNLYLILIARSGIGKEALHSGISYIMRNIGSRTPAGQEFVMFSDFASGPALMKACNEFQSFINVSGEWGRKLKRLAAEDGRDGAMAQLRTVMTNLYSKSGPASIVGGINYSNSDNNVAALDGINYSMVGETTPGTFYESLTPSMMEDGFLSRFNLIEYTGGRPPPNENIQTVMHPDFANHLTSIVINSKKLIEQHQHIEVQMSPESKKALDEFNQLCDDKINEAGDNEMVRQMWNRAHLKALRVSCLLAVADNFVAPVVMQQHSAWALELIHKDLATMKNKIEGGDIGLDDDSRMTKLISILKDYLKGKVPASYNIDKKLIDQGIVPRRYLQVRTSQVNSFVKHRLGSTAALDQVIRAALDNGYIMEVDRTKLIDNFGSFGRCFRIIVLPTT</sequence>
<dbReference type="Proteomes" id="UP000503037">
    <property type="component" value="Segment"/>
</dbReference>
<evidence type="ECO:0000313" key="1">
    <source>
        <dbReference type="EMBL" id="QJI53387.1"/>
    </source>
</evidence>
<gene>
    <name evidence="1" type="ORF">vBAcoSR7M_65</name>
</gene>